<evidence type="ECO:0000313" key="5">
    <source>
        <dbReference type="Proteomes" id="UP001231370"/>
    </source>
</evidence>
<sequence length="188" mass="21502">MSLSQLADYLSGTWENRKQALDQPAWYVHLRLWHQPLPFLIDGCFALFAEQAPKVNLNQPYRQRVMILRCTPLPQEWQVEYRQLKDPGQFQGAGSHPTQLEALSPSDLIPLPGCILTVRQQKQTFIAQPPTDAICTFEYEGKTRQVVLGFEVTSNQFKSYDRGVDRETGQSLWGAILGPYIFQKVYGV</sequence>
<dbReference type="Proteomes" id="UP001231370">
    <property type="component" value="Unassembled WGS sequence"/>
</dbReference>
<evidence type="ECO:0000256" key="2">
    <source>
        <dbReference type="ARBA" id="ARBA00023239"/>
    </source>
</evidence>
<dbReference type="EC" id="4.-.-.-" evidence="3"/>
<dbReference type="InterPro" id="IPR038672">
    <property type="entry name" value="CpcT/CpeT_sf"/>
</dbReference>
<dbReference type="RefSeq" id="WP_283763994.1">
    <property type="nucleotide sequence ID" value="NZ_JAQPOK010000135.1"/>
</dbReference>
<evidence type="ECO:0000256" key="3">
    <source>
        <dbReference type="HAMAP-Rule" id="MF_01460"/>
    </source>
</evidence>
<comment type="similarity">
    <text evidence="1 3">Belongs to the CpcT/CpeT biliprotein lyase family.</text>
</comment>
<gene>
    <name evidence="3" type="primary">cpcT</name>
    <name evidence="4" type="ORF">PJF56_17685</name>
</gene>
<dbReference type="InterPro" id="IPR010404">
    <property type="entry name" value="CpcT/CpeT"/>
</dbReference>
<evidence type="ECO:0000313" key="4">
    <source>
        <dbReference type="EMBL" id="MDJ1180694.1"/>
    </source>
</evidence>
<keyword evidence="2 3" id="KW-0456">Lyase</keyword>
<comment type="function">
    <text evidence="3">Covalently attaches a chromophore to Cys residue(s) of phycobiliproteins.</text>
</comment>
<dbReference type="PANTHER" id="PTHR35137:SF1">
    <property type="entry name" value="CHROMOPHORE LYASE CRL, CHLOROPLASTIC"/>
    <property type="match status" value="1"/>
</dbReference>
<dbReference type="GO" id="GO:0016829">
    <property type="term" value="F:lyase activity"/>
    <property type="evidence" value="ECO:0007669"/>
    <property type="project" value="UniProtKB-KW"/>
</dbReference>
<dbReference type="CDD" id="cd16338">
    <property type="entry name" value="CpcT"/>
    <property type="match status" value="1"/>
</dbReference>
<reference evidence="4 5" key="1">
    <citation type="submission" date="2023-01" db="EMBL/GenBank/DDBJ databases">
        <title>Novel diversity within Roseofilum (Cyanobacteria; Desertifilaceae) from marine benthic mats with descriptions of four novel species.</title>
        <authorList>
            <person name="Wang Y."/>
            <person name="Berthold D.E."/>
            <person name="Hu J."/>
            <person name="Lefler F.W."/>
            <person name="Laughinghouse H.D. IV."/>
        </authorList>
    </citation>
    <scope>NUCLEOTIDE SEQUENCE [LARGE SCALE GENOMIC DNA]</scope>
    <source>
        <strain evidence="4 5">BLCC-M91</strain>
    </source>
</reference>
<accession>A0ABT7BQ90</accession>
<evidence type="ECO:0000256" key="1">
    <source>
        <dbReference type="ARBA" id="ARBA00008206"/>
    </source>
</evidence>
<comment type="caution">
    <text evidence="4">The sequence shown here is derived from an EMBL/GenBank/DDBJ whole genome shotgun (WGS) entry which is preliminary data.</text>
</comment>
<dbReference type="PANTHER" id="PTHR35137">
    <property type="entry name" value="CHROMOPHORE LYASE CRL, CHLOROPLASTIC"/>
    <property type="match status" value="1"/>
</dbReference>
<dbReference type="Pfam" id="PF06206">
    <property type="entry name" value="CpeT"/>
    <property type="match status" value="1"/>
</dbReference>
<protein>
    <recommendedName>
        <fullName evidence="3">Chromophore lyase CpcT/CpeT</fullName>
        <ecNumber evidence="3">4.-.-.-</ecNumber>
    </recommendedName>
</protein>
<organism evidence="4 5">
    <name type="scientific">Roseofilum halophilum BLCC-M91</name>
    <dbReference type="NCBI Taxonomy" id="3022259"/>
    <lineage>
        <taxon>Bacteria</taxon>
        <taxon>Bacillati</taxon>
        <taxon>Cyanobacteriota</taxon>
        <taxon>Cyanophyceae</taxon>
        <taxon>Desertifilales</taxon>
        <taxon>Desertifilaceae</taxon>
        <taxon>Roseofilum</taxon>
        <taxon>Roseofilum halophilum</taxon>
    </lineage>
</organism>
<dbReference type="HAMAP" id="MF_01460">
    <property type="entry name" value="Chrphore_lyase_CpxT"/>
    <property type="match status" value="1"/>
</dbReference>
<dbReference type="EMBL" id="JAQPOK010000135">
    <property type="protein sequence ID" value="MDJ1180694.1"/>
    <property type="molecule type" value="Genomic_DNA"/>
</dbReference>
<keyword evidence="5" id="KW-1185">Reference proteome</keyword>
<dbReference type="Gene3D" id="2.40.128.590">
    <property type="entry name" value="CpcT/CpeT domain"/>
    <property type="match status" value="1"/>
</dbReference>
<proteinExistence type="inferred from homology"/>
<name>A0ABT7BQ90_9CYAN</name>